<reference evidence="1" key="1">
    <citation type="submission" date="2022-06" db="EMBL/GenBank/DDBJ databases">
        <title>Phylogenomic reconstructions and comparative analyses of Kickxellomycotina fungi.</title>
        <authorList>
            <person name="Reynolds N.K."/>
            <person name="Stajich J.E."/>
            <person name="Barry K."/>
            <person name="Grigoriev I.V."/>
            <person name="Crous P."/>
            <person name="Smith M.E."/>
        </authorList>
    </citation>
    <scope>NUCLEOTIDE SEQUENCE</scope>
    <source>
        <strain evidence="1">RSA 2271</strain>
    </source>
</reference>
<proteinExistence type="predicted"/>
<dbReference type="EC" id="5.4.99.7" evidence="1"/>
<comment type="caution">
    <text evidence="1">The sequence shown here is derived from an EMBL/GenBank/DDBJ whole genome shotgun (WGS) entry which is preliminary data.</text>
</comment>
<protein>
    <submittedName>
        <fullName evidence="1">Lanosterol synthase (Oxidosqualene--lanosterol cyclase)</fullName>
        <ecNumber evidence="1">5.4.99.7</ecNumber>
    </submittedName>
</protein>
<dbReference type="EMBL" id="JAMZIH010000020">
    <property type="protein sequence ID" value="KAJ1680216.1"/>
    <property type="molecule type" value="Genomic_DNA"/>
</dbReference>
<name>A0ACC1HY08_9FUNG</name>
<keyword evidence="2" id="KW-1185">Reference proteome</keyword>
<sequence>MNLNPRAVEFQTDLTRWRLTGERGRQVWKYLDSDEEAETHPQRFLEKYWTGLSPGAPELPKANTPLEVAINGFEFYKNMQDLESGHWPGLYDGPMFITCGIGIAAYITGIEFSEWEKREMIRYLLNKAHPEDGGWGLHFEGKSTVFGTAMNYVFLRILGLDPDHPDMAKARCTLHTLGGAAAIPSWGKFWLAALGVYEWSGMNPLPPELWMLPEALPVFPGNWWVHTRAVFLGMCQIYGMKLSMPLNDFTRSLRDELYTESYQSIDWPAQRDNVCDADRYVPNTLVLKGLNRALAVFERFHSSYLRKKALSEALLQTHLELDNTNYLCIAPVNFAVSLLVTYYEDGPDSHWFRGMKSRAGDVLFMSPVGLTGCGTNGSQLWDTAFAVQACVESGLADMPQYRQHMERALKFLDDTQVRVNPRDMARCYRHPTKGAWPFSTVEQGYTVSDTTAEGLKAAIMVQGLAGIEPRIDERRLQDSVDLLLGMQNPDGSYASYELIRAPHVLEAINAAEVFGKIMTEYPYPECTTSVVLGLSAFRKRYPEYRAQNIQETIDKAIGWIVSAQRPDGGWVGSWGICFTYAAQFALQSLACVGQFYNNSEAAHKGCDFLIAHQNEDGGWGEAYRSCEVSEYVDHPDGSQVVNTAFALLALMAAKYPRREPIDRGIRLIMSRQQPNGEWLQEAIEGVFNKNCMIAYPNFKFIFSIWALGRYAKVYGGSAVPA</sequence>
<gene>
    <name evidence="1" type="primary">ERG7</name>
    <name evidence="1" type="ORF">EV182_000450</name>
</gene>
<evidence type="ECO:0000313" key="2">
    <source>
        <dbReference type="Proteomes" id="UP001145114"/>
    </source>
</evidence>
<evidence type="ECO:0000313" key="1">
    <source>
        <dbReference type="EMBL" id="KAJ1680216.1"/>
    </source>
</evidence>
<organism evidence="1 2">
    <name type="scientific">Spiromyces aspiralis</name>
    <dbReference type="NCBI Taxonomy" id="68401"/>
    <lineage>
        <taxon>Eukaryota</taxon>
        <taxon>Fungi</taxon>
        <taxon>Fungi incertae sedis</taxon>
        <taxon>Zoopagomycota</taxon>
        <taxon>Kickxellomycotina</taxon>
        <taxon>Kickxellomycetes</taxon>
        <taxon>Kickxellales</taxon>
        <taxon>Kickxellaceae</taxon>
        <taxon>Spiromyces</taxon>
    </lineage>
</organism>
<dbReference type="Proteomes" id="UP001145114">
    <property type="component" value="Unassembled WGS sequence"/>
</dbReference>
<accession>A0ACC1HY08</accession>
<keyword evidence="1" id="KW-0413">Isomerase</keyword>